<dbReference type="Pfam" id="PF00857">
    <property type="entry name" value="Isochorismatase"/>
    <property type="match status" value="1"/>
</dbReference>
<name>A0ABU3BIH2_9FLAO</name>
<keyword evidence="4" id="KW-1185">Reference proteome</keyword>
<keyword evidence="1 3" id="KW-0378">Hydrolase</keyword>
<dbReference type="SUPFAM" id="SSF52499">
    <property type="entry name" value="Isochorismatase-like hydrolases"/>
    <property type="match status" value="1"/>
</dbReference>
<dbReference type="InterPro" id="IPR050272">
    <property type="entry name" value="Isochorismatase-like_hydrls"/>
</dbReference>
<dbReference type="Gene3D" id="3.40.50.850">
    <property type="entry name" value="Isochorismatase-like"/>
    <property type="match status" value="1"/>
</dbReference>
<evidence type="ECO:0000313" key="3">
    <source>
        <dbReference type="EMBL" id="MDT0621957.1"/>
    </source>
</evidence>
<dbReference type="EC" id="3.-.-.-" evidence="3"/>
<dbReference type="RefSeq" id="WP_311387923.1">
    <property type="nucleotide sequence ID" value="NZ_JAVRHU010000002.1"/>
</dbReference>
<dbReference type="PANTHER" id="PTHR43540">
    <property type="entry name" value="PEROXYUREIDOACRYLATE/UREIDOACRYLATE AMIDOHYDROLASE-RELATED"/>
    <property type="match status" value="1"/>
</dbReference>
<feature type="domain" description="Isochorismatase-like" evidence="2">
    <location>
        <begin position="8"/>
        <end position="182"/>
    </location>
</feature>
<reference evidence="3 4" key="1">
    <citation type="submission" date="2023-09" db="EMBL/GenBank/DDBJ databases">
        <authorList>
            <person name="Rey-Velasco X."/>
        </authorList>
    </citation>
    <scope>NUCLEOTIDE SEQUENCE [LARGE SCALE GENOMIC DNA]</scope>
    <source>
        <strain evidence="3 4">P007</strain>
    </source>
</reference>
<dbReference type="InterPro" id="IPR000868">
    <property type="entry name" value="Isochorismatase-like_dom"/>
</dbReference>
<comment type="caution">
    <text evidence="3">The sequence shown here is derived from an EMBL/GenBank/DDBJ whole genome shotgun (WGS) entry which is preliminary data.</text>
</comment>
<dbReference type="CDD" id="cd01014">
    <property type="entry name" value="nicotinamidase_related"/>
    <property type="match status" value="1"/>
</dbReference>
<dbReference type="EMBL" id="JAVRHU010000002">
    <property type="protein sequence ID" value="MDT0621957.1"/>
    <property type="molecule type" value="Genomic_DNA"/>
</dbReference>
<dbReference type="Proteomes" id="UP001250662">
    <property type="component" value="Unassembled WGS sequence"/>
</dbReference>
<evidence type="ECO:0000256" key="1">
    <source>
        <dbReference type="ARBA" id="ARBA00022801"/>
    </source>
</evidence>
<accession>A0ABU3BIH2</accession>
<dbReference type="PANTHER" id="PTHR43540:SF1">
    <property type="entry name" value="ISOCHORISMATASE HYDROLASE"/>
    <property type="match status" value="1"/>
</dbReference>
<protein>
    <submittedName>
        <fullName evidence="3">Cysteine hydrolase family protein</fullName>
        <ecNumber evidence="3">3.-.-.-</ecNumber>
    </submittedName>
</protein>
<evidence type="ECO:0000259" key="2">
    <source>
        <dbReference type="Pfam" id="PF00857"/>
    </source>
</evidence>
<proteinExistence type="predicted"/>
<dbReference type="InterPro" id="IPR036380">
    <property type="entry name" value="Isochorismatase-like_sf"/>
</dbReference>
<dbReference type="GO" id="GO:0016787">
    <property type="term" value="F:hydrolase activity"/>
    <property type="evidence" value="ECO:0007669"/>
    <property type="project" value="UniProtKB-KW"/>
</dbReference>
<gene>
    <name evidence="3" type="ORF">RM520_09975</name>
</gene>
<organism evidence="3 4">
    <name type="scientific">Croceitalea vernalis</name>
    <dbReference type="NCBI Taxonomy" id="3075599"/>
    <lineage>
        <taxon>Bacteria</taxon>
        <taxon>Pseudomonadati</taxon>
        <taxon>Bacteroidota</taxon>
        <taxon>Flavobacteriia</taxon>
        <taxon>Flavobacteriales</taxon>
        <taxon>Flavobacteriaceae</taxon>
        <taxon>Croceitalea</taxon>
    </lineage>
</organism>
<sequence length="188" mass="20815">MNLEFDNSALLLIDIQYGLDDWEYYGGNRNNHQAEENAKTLLQKWRTLKLPVFHVQHSSQNPKSPLHPSKAGFAIKNEVLPIKGEPIISKNVNSAFIGTDLEEQLNKDDISIVVIAGLTSNHCISTSVRMASNLGFKTYLIADATATFDSIAPNGDKFDSEIIHQTTLASLNEEFATILNTQDLLSSL</sequence>
<evidence type="ECO:0000313" key="4">
    <source>
        <dbReference type="Proteomes" id="UP001250662"/>
    </source>
</evidence>